<dbReference type="GO" id="GO:0033795">
    <property type="term" value="F:betaine reductase activity"/>
    <property type="evidence" value="ECO:0007669"/>
    <property type="project" value="UniProtKB-EC"/>
</dbReference>
<dbReference type="EMBL" id="JACADJ010000009">
    <property type="protein sequence ID" value="NWH04249.1"/>
    <property type="molecule type" value="Genomic_DNA"/>
</dbReference>
<protein>
    <submittedName>
        <fullName evidence="9">Uncharacterized protein</fullName>
    </submittedName>
</protein>
<name>A0A850SSX7_9BACT</name>
<comment type="catalytic activity">
    <reaction evidence="8">
        <text>acetyl phosphate + methylamine + [thioredoxin]-disulfide + H2O = sarcosine + [thioredoxin]-dithiol + phosphate + H(+)</text>
        <dbReference type="Rhea" id="RHEA:12825"/>
        <dbReference type="Rhea" id="RHEA-COMP:10698"/>
        <dbReference type="Rhea" id="RHEA-COMP:10700"/>
        <dbReference type="ChEBI" id="CHEBI:15377"/>
        <dbReference type="ChEBI" id="CHEBI:15378"/>
        <dbReference type="ChEBI" id="CHEBI:22191"/>
        <dbReference type="ChEBI" id="CHEBI:29950"/>
        <dbReference type="ChEBI" id="CHEBI:43474"/>
        <dbReference type="ChEBI" id="CHEBI:50058"/>
        <dbReference type="ChEBI" id="CHEBI:57433"/>
        <dbReference type="ChEBI" id="CHEBI:59338"/>
        <dbReference type="EC" id="1.21.4.3"/>
    </reaction>
</comment>
<evidence type="ECO:0000256" key="3">
    <source>
        <dbReference type="ARBA" id="ARBA00023002"/>
    </source>
</evidence>
<keyword evidence="3" id="KW-0560">Oxidoreductase</keyword>
<dbReference type="GO" id="GO:0030700">
    <property type="term" value="C:glycine reductase complex"/>
    <property type="evidence" value="ECO:0007669"/>
    <property type="project" value="InterPro"/>
</dbReference>
<dbReference type="GO" id="GO:0033794">
    <property type="term" value="F:sarcosine reductase activity"/>
    <property type="evidence" value="ECO:0007669"/>
    <property type="project" value="UniProtKB-EC"/>
</dbReference>
<gene>
    <name evidence="9" type="ORF">HXW94_04480</name>
</gene>
<proteinExistence type="inferred from homology"/>
<evidence type="ECO:0000256" key="5">
    <source>
        <dbReference type="ARBA" id="ARBA00025846"/>
    </source>
</evidence>
<sequence length="96" mass="10981">MKKIADKYGTTDLLVVFGLNQPATVEILAKTFHDGDPSYAGTLGGVALELKSYHILELKAFIPDDVWEEQMAMHELEFEDELWEEIRRILTEIRGE</sequence>
<dbReference type="Pfam" id="PF04723">
    <property type="entry name" value="GRDA"/>
    <property type="match status" value="1"/>
</dbReference>
<evidence type="ECO:0000313" key="10">
    <source>
        <dbReference type="Proteomes" id="UP000553343"/>
    </source>
</evidence>
<comment type="caution">
    <text evidence="9">The sequence shown here is derived from an EMBL/GenBank/DDBJ whole genome shotgun (WGS) entry which is preliminary data.</text>
</comment>
<comment type="similarity">
    <text evidence="1">Belongs to the GrdA family.</text>
</comment>
<evidence type="ECO:0000313" key="9">
    <source>
        <dbReference type="EMBL" id="NWH04249.1"/>
    </source>
</evidence>
<comment type="function">
    <text evidence="4">In the first step of glycine, betaine and sarcosine reductases, the substrate is bound to component PB via a Schiff base intermediate. Then the PB-activated substrate is nucleophilically attacked by the selenol anion of component PA to transform it to a carboxymethylated selenoether and the respective amine. By action of component PC, acetyl phosphate is formed, leaving component PA in its oxidized state. Finally component PA becomes reduced by the thioredoxin system to start a new catalytic cycle of reductive deamination.</text>
</comment>
<comment type="subunit">
    <text evidence="5">Monomer. Component of the glycine, sarcosine and betaine reductase complexes, together with components B and C.</text>
</comment>
<comment type="catalytic activity">
    <reaction evidence="6">
        <text>acetyl phosphate + [thioredoxin]-disulfide + NH4(+) + H2O = [thioredoxin]-dithiol + glycine + phosphate + H(+)</text>
        <dbReference type="Rhea" id="RHEA:12232"/>
        <dbReference type="Rhea" id="RHEA-COMP:10698"/>
        <dbReference type="Rhea" id="RHEA-COMP:10700"/>
        <dbReference type="ChEBI" id="CHEBI:15377"/>
        <dbReference type="ChEBI" id="CHEBI:15378"/>
        <dbReference type="ChEBI" id="CHEBI:22191"/>
        <dbReference type="ChEBI" id="CHEBI:28938"/>
        <dbReference type="ChEBI" id="CHEBI:29950"/>
        <dbReference type="ChEBI" id="CHEBI:43474"/>
        <dbReference type="ChEBI" id="CHEBI:50058"/>
        <dbReference type="ChEBI" id="CHEBI:57305"/>
        <dbReference type="EC" id="1.21.4.2"/>
    </reaction>
</comment>
<keyword evidence="10" id="KW-1185">Reference proteome</keyword>
<evidence type="ECO:0000256" key="4">
    <source>
        <dbReference type="ARBA" id="ARBA00025583"/>
    </source>
</evidence>
<accession>A0A850SSX7</accession>
<dbReference type="AlphaFoldDB" id="A0A850SSX7"/>
<comment type="catalytic activity">
    <reaction evidence="7">
        <text>acetyl phosphate + trimethylamine + [thioredoxin]-disulfide + H2O = glycine betaine + [thioredoxin]-dithiol + phosphate + H(+)</text>
        <dbReference type="Rhea" id="RHEA:11848"/>
        <dbReference type="Rhea" id="RHEA-COMP:10698"/>
        <dbReference type="Rhea" id="RHEA-COMP:10700"/>
        <dbReference type="ChEBI" id="CHEBI:15377"/>
        <dbReference type="ChEBI" id="CHEBI:15378"/>
        <dbReference type="ChEBI" id="CHEBI:17750"/>
        <dbReference type="ChEBI" id="CHEBI:22191"/>
        <dbReference type="ChEBI" id="CHEBI:29950"/>
        <dbReference type="ChEBI" id="CHEBI:43474"/>
        <dbReference type="ChEBI" id="CHEBI:50058"/>
        <dbReference type="ChEBI" id="CHEBI:58389"/>
        <dbReference type="EC" id="1.21.4.4"/>
    </reaction>
</comment>
<reference evidence="9 10" key="1">
    <citation type="submission" date="2020-06" db="EMBL/GenBank/DDBJ databases">
        <title>High-quality draft genome of sulfate reducer Desulfobacter latus type strain AcrS2 isolated from marine sediment.</title>
        <authorList>
            <person name="Hoppe M."/>
            <person name="Larsen C.K."/>
            <person name="Marshall I.P.G."/>
            <person name="Schramm A."/>
            <person name="Marietou A.G."/>
        </authorList>
    </citation>
    <scope>NUCLEOTIDE SEQUENCE [LARGE SCALE GENOMIC DNA]</scope>
    <source>
        <strain evidence="9 10">AcRS2</strain>
    </source>
</reference>
<keyword evidence="2" id="KW-0712">Selenocysteine</keyword>
<evidence type="ECO:0000256" key="6">
    <source>
        <dbReference type="ARBA" id="ARBA00047603"/>
    </source>
</evidence>
<evidence type="ECO:0000256" key="8">
    <source>
        <dbReference type="ARBA" id="ARBA00048720"/>
    </source>
</evidence>
<dbReference type="InterPro" id="IPR006812">
    <property type="entry name" value="GRDA"/>
</dbReference>
<dbReference type="Proteomes" id="UP000553343">
    <property type="component" value="Unassembled WGS sequence"/>
</dbReference>
<organism evidence="9 10">
    <name type="scientific">Desulfobacter latus</name>
    <dbReference type="NCBI Taxonomy" id="2292"/>
    <lineage>
        <taxon>Bacteria</taxon>
        <taxon>Pseudomonadati</taxon>
        <taxon>Thermodesulfobacteriota</taxon>
        <taxon>Desulfobacteria</taxon>
        <taxon>Desulfobacterales</taxon>
        <taxon>Desulfobacteraceae</taxon>
        <taxon>Desulfobacter</taxon>
    </lineage>
</organism>
<evidence type="ECO:0000256" key="2">
    <source>
        <dbReference type="ARBA" id="ARBA00022933"/>
    </source>
</evidence>
<evidence type="ECO:0000256" key="7">
    <source>
        <dbReference type="ARBA" id="ARBA00048189"/>
    </source>
</evidence>
<dbReference type="GO" id="GO:0030699">
    <property type="term" value="F:glycine reductase activity"/>
    <property type="evidence" value="ECO:0007669"/>
    <property type="project" value="UniProtKB-EC"/>
</dbReference>
<evidence type="ECO:0000256" key="1">
    <source>
        <dbReference type="ARBA" id="ARBA00010866"/>
    </source>
</evidence>